<evidence type="ECO:0000256" key="20">
    <source>
        <dbReference type="ARBA" id="ARBA00047338"/>
    </source>
</evidence>
<comment type="catalytic activity">
    <reaction evidence="30">
        <text>heptan-4-one + NADPH + O2 + H(+) = propyl butanoate + NADP(+) + H2O</text>
        <dbReference type="Rhea" id="RHEA:54852"/>
        <dbReference type="ChEBI" id="CHEBI:15377"/>
        <dbReference type="ChEBI" id="CHEBI:15378"/>
        <dbReference type="ChEBI" id="CHEBI:15379"/>
        <dbReference type="ChEBI" id="CHEBI:57783"/>
        <dbReference type="ChEBI" id="CHEBI:58349"/>
        <dbReference type="ChEBI" id="CHEBI:89484"/>
        <dbReference type="ChEBI" id="CHEBI:89719"/>
    </reaction>
    <physiologicalReaction direction="left-to-right" evidence="30">
        <dbReference type="Rhea" id="RHEA:54853"/>
    </physiologicalReaction>
</comment>
<keyword evidence="17 33" id="KW-0472">Membrane</keyword>
<dbReference type="GO" id="GO:0016174">
    <property type="term" value="F:NAD(P)H oxidase H2O2-forming activity"/>
    <property type="evidence" value="ECO:0007669"/>
    <property type="project" value="UniProtKB-EC"/>
</dbReference>
<dbReference type="InterPro" id="IPR002257">
    <property type="entry name" value="Flavin_mOase_5"/>
</dbReference>
<dbReference type="InterPro" id="IPR050346">
    <property type="entry name" value="FMO-like"/>
</dbReference>
<keyword evidence="5" id="KW-0488">Methylation</keyword>
<dbReference type="SUPFAM" id="SSF51905">
    <property type="entry name" value="FAD/NAD(P)-binding domain"/>
    <property type="match status" value="2"/>
</dbReference>
<comment type="caution">
    <text evidence="36">The sequence shown here is derived from an EMBL/GenBank/DDBJ whole genome shotgun (WGS) entry which is preliminary data.</text>
</comment>
<keyword evidence="16" id="KW-0443">Lipid metabolism</keyword>
<evidence type="ECO:0000256" key="33">
    <source>
        <dbReference type="PIRNR" id="PIRNR000332"/>
    </source>
</evidence>
<comment type="function">
    <text evidence="19">Broad spectrum monooxygenase that catalyzes the oxygenation of a wide variety of nitrogen- and sulfur-containing compounds including xenobiotics. Catalyzes the S-oxygenation of hypotaurine to produce taurine, an organic osmolyte involved in cell volume regulation as well as a variety of cytoprotective and developmental processes. In vitro, catalyzes the N-oxygenation of trimethylamine (TMA) to produce trimethylamine N-oxide (TMAO) and could therefore participate to the detoxification of this compound that is generated by the action of gut microbiota from dietary precursors such as choline, choline containing compounds, betaine or L-carnitine.</text>
</comment>
<evidence type="ECO:0000313" key="37">
    <source>
        <dbReference type="Proteomes" id="UP001054945"/>
    </source>
</evidence>
<dbReference type="Proteomes" id="UP001054945">
    <property type="component" value="Unassembled WGS sequence"/>
</dbReference>
<sequence length="535" mass="61291">MSKRICIVGGGASGLTAIKACLEQNLTPVCYEWTKHLGGLWRYREDDIHGLGSVMKSTIINSSKEVSAFSDFPPPKEFPNYMHNSKMIRYIEMYAEHFDLKRHIIFEHEVQNIEQSADYEDTGRWVVTLQKTGSKDSFQETFDGVMVCAGHHVFPLIPKFPGQENFRGNIIHTHSYKRPSGYEDKQVLVVGVGNSGGDVAVELSNIASQVYLSTRRGAWVIHRVGPKGKPFDIHMMTRFFNFFFNNLPYPMVCYLAEREMNNRFDHDLYKLKPEHHIFGQHPMVNDALPNRILSGTVMVKGDIKEFTEKGVIFEGENEEFAVDDVILATGYKITFPYLSKEIVWVQDNQVELYKFAFPPKLKHNSLVLIGLGQPVGPLMPISEMQSRIFALSMSGKIQLPSEEEMMEDIRRKDIEMRKRYFSGPRNTIQMDWINFMDELAEIAGVQPDLFSMFFNDPLLFYSCFRGPCLPYQFRLRGPNAWSGARRAILDADKRVVEALNTRYIPRSKVEEVNLFKLLMASFGIILLALFLATVA</sequence>
<evidence type="ECO:0000256" key="15">
    <source>
        <dbReference type="ARBA" id="ARBA00023033"/>
    </source>
</evidence>
<evidence type="ECO:0000256" key="13">
    <source>
        <dbReference type="ARBA" id="ARBA00022989"/>
    </source>
</evidence>
<dbReference type="PRINTS" id="PR01125">
    <property type="entry name" value="FMOXYGENASE5"/>
</dbReference>
<name>A0AAV4PJJ0_CAEEX</name>
<evidence type="ECO:0000256" key="31">
    <source>
        <dbReference type="ARBA" id="ARBA00049443"/>
    </source>
</evidence>
<comment type="catalytic activity">
    <reaction evidence="27">
        <text>trimethylamine + NADPH + O2 = trimethylamine N-oxide + NADP(+) + H2O</text>
        <dbReference type="Rhea" id="RHEA:31979"/>
        <dbReference type="ChEBI" id="CHEBI:15377"/>
        <dbReference type="ChEBI" id="CHEBI:15379"/>
        <dbReference type="ChEBI" id="CHEBI:15724"/>
        <dbReference type="ChEBI" id="CHEBI:57783"/>
        <dbReference type="ChEBI" id="CHEBI:58349"/>
        <dbReference type="ChEBI" id="CHEBI:58389"/>
        <dbReference type="EC" id="1.14.13.148"/>
    </reaction>
    <physiologicalReaction direction="left-to-right" evidence="27">
        <dbReference type="Rhea" id="RHEA:31980"/>
    </physiologicalReaction>
</comment>
<proteinExistence type="inferred from homology"/>
<dbReference type="InterPro" id="IPR020946">
    <property type="entry name" value="Flavin_mOase-like"/>
</dbReference>
<dbReference type="GO" id="GO:0050661">
    <property type="term" value="F:NADP binding"/>
    <property type="evidence" value="ECO:0007669"/>
    <property type="project" value="InterPro"/>
</dbReference>
<evidence type="ECO:0000256" key="26">
    <source>
        <dbReference type="ARBA" id="ARBA00048041"/>
    </source>
</evidence>
<dbReference type="GO" id="GO:0005789">
    <property type="term" value="C:endoplasmic reticulum membrane"/>
    <property type="evidence" value="ECO:0007669"/>
    <property type="project" value="UniProtKB-SubCell"/>
</dbReference>
<evidence type="ECO:0000256" key="2">
    <source>
        <dbReference type="ARBA" id="ARBA00004389"/>
    </source>
</evidence>
<evidence type="ECO:0000256" key="35">
    <source>
        <dbReference type="SAM" id="Phobius"/>
    </source>
</evidence>
<evidence type="ECO:0000256" key="17">
    <source>
        <dbReference type="ARBA" id="ARBA00023136"/>
    </source>
</evidence>
<comment type="catalytic activity">
    <reaction evidence="22">
        <text>heptan-2-one + NADPH + O2 + H(+) = pentyl acetate + NADP(+) + H2O</text>
        <dbReference type="Rhea" id="RHEA:54836"/>
        <dbReference type="ChEBI" id="CHEBI:5672"/>
        <dbReference type="ChEBI" id="CHEBI:15377"/>
        <dbReference type="ChEBI" id="CHEBI:15378"/>
        <dbReference type="ChEBI" id="CHEBI:15379"/>
        <dbReference type="ChEBI" id="CHEBI:57783"/>
        <dbReference type="ChEBI" id="CHEBI:58349"/>
        <dbReference type="ChEBI" id="CHEBI:87362"/>
    </reaction>
    <physiologicalReaction direction="left-to-right" evidence="22">
        <dbReference type="Rhea" id="RHEA:54837"/>
    </physiologicalReaction>
</comment>
<comment type="catalytic activity">
    <reaction evidence="29">
        <text>(2E)-geranial + NADPH + O2 + H(+) = (1E)-2,6-dimethylhepta-1,5-dien-1-yl formate + NADP(+) + H2O</text>
        <dbReference type="Rhea" id="RHEA:54860"/>
        <dbReference type="ChEBI" id="CHEBI:15377"/>
        <dbReference type="ChEBI" id="CHEBI:15378"/>
        <dbReference type="ChEBI" id="CHEBI:15379"/>
        <dbReference type="ChEBI" id="CHEBI:16980"/>
        <dbReference type="ChEBI" id="CHEBI:57783"/>
        <dbReference type="ChEBI" id="CHEBI:58349"/>
        <dbReference type="ChEBI" id="CHEBI:138375"/>
    </reaction>
    <physiologicalReaction direction="left-to-right" evidence="29">
        <dbReference type="Rhea" id="RHEA:54861"/>
    </physiologicalReaction>
</comment>
<keyword evidence="14 33" id="KW-0560">Oxidoreductase</keyword>
<evidence type="ECO:0000256" key="28">
    <source>
        <dbReference type="ARBA" id="ARBA00048459"/>
    </source>
</evidence>
<dbReference type="InterPro" id="IPR000960">
    <property type="entry name" value="Flavin_mOase"/>
</dbReference>
<dbReference type="InterPro" id="IPR036188">
    <property type="entry name" value="FAD/NAD-bd_sf"/>
</dbReference>
<comment type="catalytic activity">
    <reaction evidence="28">
        <text>octan-3-one + NADPH + O2 + H(+) = ethyl hexanoate + NADP(+) + H2O</text>
        <dbReference type="Rhea" id="RHEA:54856"/>
        <dbReference type="ChEBI" id="CHEBI:15377"/>
        <dbReference type="ChEBI" id="CHEBI:15378"/>
        <dbReference type="ChEBI" id="CHEBI:15379"/>
        <dbReference type="ChEBI" id="CHEBI:57783"/>
        <dbReference type="ChEBI" id="CHEBI:58349"/>
        <dbReference type="ChEBI" id="CHEBI:80946"/>
        <dbReference type="ChEBI" id="CHEBI:86055"/>
    </reaction>
    <physiologicalReaction direction="left-to-right" evidence="28">
        <dbReference type="Rhea" id="RHEA:54857"/>
    </physiologicalReaction>
</comment>
<comment type="catalytic activity">
    <reaction evidence="26">
        <text>hypotaurine + NADPH + O2 + H(+) = taurine + NADP(+) + H2O</text>
        <dbReference type="Rhea" id="RHEA:69819"/>
        <dbReference type="ChEBI" id="CHEBI:15377"/>
        <dbReference type="ChEBI" id="CHEBI:15378"/>
        <dbReference type="ChEBI" id="CHEBI:15379"/>
        <dbReference type="ChEBI" id="CHEBI:57783"/>
        <dbReference type="ChEBI" id="CHEBI:57853"/>
        <dbReference type="ChEBI" id="CHEBI:58349"/>
        <dbReference type="ChEBI" id="CHEBI:507393"/>
        <dbReference type="EC" id="1.14.13.8"/>
    </reaction>
    <physiologicalReaction direction="left-to-right" evidence="26">
        <dbReference type="Rhea" id="RHEA:69820"/>
    </physiologicalReaction>
</comment>
<keyword evidence="10 33" id="KW-0274">FAD</keyword>
<keyword evidence="9 33" id="KW-0256">Endoplasmic reticulum</keyword>
<accession>A0AAV4PJJ0</accession>
<evidence type="ECO:0000313" key="36">
    <source>
        <dbReference type="EMBL" id="GIX97213.1"/>
    </source>
</evidence>
<evidence type="ECO:0000256" key="6">
    <source>
        <dbReference type="ARBA" id="ARBA00022553"/>
    </source>
</evidence>
<keyword evidence="6" id="KW-0597">Phosphoprotein</keyword>
<comment type="cofactor">
    <cofactor evidence="1 33 34">
        <name>FAD</name>
        <dbReference type="ChEBI" id="CHEBI:57692"/>
    </cofactor>
</comment>
<dbReference type="Gene3D" id="3.50.50.60">
    <property type="entry name" value="FAD/NAD(P)-binding domain"/>
    <property type="match status" value="1"/>
</dbReference>
<evidence type="ECO:0000256" key="21">
    <source>
        <dbReference type="ARBA" id="ARBA00047426"/>
    </source>
</evidence>
<evidence type="ECO:0000256" key="1">
    <source>
        <dbReference type="ARBA" id="ARBA00001974"/>
    </source>
</evidence>
<keyword evidence="37" id="KW-1185">Reference proteome</keyword>
<evidence type="ECO:0000256" key="14">
    <source>
        <dbReference type="ARBA" id="ARBA00023002"/>
    </source>
</evidence>
<keyword evidence="8 35" id="KW-0812">Transmembrane</keyword>
<evidence type="ECO:0000256" key="19">
    <source>
        <dbReference type="ARBA" id="ARBA00045957"/>
    </source>
</evidence>
<evidence type="ECO:0000256" key="29">
    <source>
        <dbReference type="ARBA" id="ARBA00048989"/>
    </source>
</evidence>
<comment type="catalytic activity">
    <reaction evidence="21">
        <text>hexan-3-one + NADPH + O2 + H(+) = propyl propanoate + NADP(+) + H2O</text>
        <dbReference type="Rhea" id="RHEA:54848"/>
        <dbReference type="ChEBI" id="CHEBI:15377"/>
        <dbReference type="ChEBI" id="CHEBI:15378"/>
        <dbReference type="ChEBI" id="CHEBI:15379"/>
        <dbReference type="ChEBI" id="CHEBI:57783"/>
        <dbReference type="ChEBI" id="CHEBI:58349"/>
        <dbReference type="ChEBI" id="CHEBI:89828"/>
        <dbReference type="ChEBI" id="CHEBI:89891"/>
    </reaction>
    <physiologicalReaction direction="left-to-right" evidence="21">
        <dbReference type="Rhea" id="RHEA:54849"/>
    </physiologicalReaction>
</comment>
<dbReference type="PIRSF" id="PIRSF000332">
    <property type="entry name" value="FMO"/>
    <property type="match status" value="1"/>
</dbReference>
<dbReference type="GO" id="GO:0050660">
    <property type="term" value="F:flavin adenine dinucleotide binding"/>
    <property type="evidence" value="ECO:0007669"/>
    <property type="project" value="InterPro"/>
</dbReference>
<evidence type="ECO:0000256" key="22">
    <source>
        <dbReference type="ARBA" id="ARBA00047574"/>
    </source>
</evidence>
<evidence type="ECO:0000256" key="11">
    <source>
        <dbReference type="ARBA" id="ARBA00022848"/>
    </source>
</evidence>
<evidence type="ECO:0000256" key="16">
    <source>
        <dbReference type="ARBA" id="ARBA00023098"/>
    </source>
</evidence>
<dbReference type="PANTHER" id="PTHR23023">
    <property type="entry name" value="DIMETHYLANILINE MONOOXYGENASE"/>
    <property type="match status" value="1"/>
</dbReference>
<protein>
    <recommendedName>
        <fullName evidence="34">Flavin-containing monooxygenase</fullName>
        <ecNumber evidence="34">1.-.-.-</ecNumber>
    </recommendedName>
</protein>
<evidence type="ECO:0000256" key="10">
    <source>
        <dbReference type="ARBA" id="ARBA00022827"/>
    </source>
</evidence>
<comment type="catalytic activity">
    <reaction evidence="32">
        <text>octan-3-one + NADPH + O2 + H(+) = pentyl propanoate + NADP(+) + H2O</text>
        <dbReference type="Rhea" id="RHEA:54840"/>
        <dbReference type="ChEBI" id="CHEBI:15377"/>
        <dbReference type="ChEBI" id="CHEBI:15378"/>
        <dbReference type="ChEBI" id="CHEBI:15379"/>
        <dbReference type="ChEBI" id="CHEBI:57783"/>
        <dbReference type="ChEBI" id="CHEBI:58349"/>
        <dbReference type="ChEBI" id="CHEBI:80946"/>
        <dbReference type="ChEBI" id="CHEBI:87373"/>
    </reaction>
    <physiologicalReaction direction="left-to-right" evidence="32">
        <dbReference type="Rhea" id="RHEA:54841"/>
    </physiologicalReaction>
</comment>
<evidence type="ECO:0000256" key="3">
    <source>
        <dbReference type="ARBA" id="ARBA00004524"/>
    </source>
</evidence>
<evidence type="ECO:0000256" key="9">
    <source>
        <dbReference type="ARBA" id="ARBA00022824"/>
    </source>
</evidence>
<evidence type="ECO:0000256" key="25">
    <source>
        <dbReference type="ARBA" id="ARBA00047977"/>
    </source>
</evidence>
<comment type="function">
    <text evidence="18">Acts as a Baeyer-Villiger monooxygenase on a broad range of substrates. Catalyzes the insertion of an oxygen atom into a carbon-carbon bond adjacent to a carbonyl, which converts ketones to esters. Active on diverse carbonyl compounds, whereas soft nucleophiles are mostly non- or poorly reactive. In contrast with other forms of FMO it is non- or poorly active on 'classical' substrates such as drugs, pesticides, and dietary components containing soft nucleophilic heteroatoms. Able to oxidize drug molecules bearing a carbonyl group on an aliphatic chain, such as nabumetone and pentoxifylline. Also, in the absence of substrates, shows slow but yet significant NADPH oxidase activity. Acts as a positive modulator of cholesterol biosynthesis as well as glucose homeostasis, promoting metabolic aging via pleiotropic effects.</text>
</comment>
<gene>
    <name evidence="36" type="primary">Fmo5</name>
    <name evidence="36" type="ORF">CEXT_256261</name>
</gene>
<dbReference type="GO" id="GO:0004499">
    <property type="term" value="F:N,N-dimethylaniline monooxygenase activity"/>
    <property type="evidence" value="ECO:0007669"/>
    <property type="project" value="UniProtKB-UniRule"/>
</dbReference>
<comment type="catalytic activity">
    <reaction evidence="24">
        <text>NADPH + O2 + H(+) = H2O2 + NADP(+)</text>
        <dbReference type="Rhea" id="RHEA:11260"/>
        <dbReference type="ChEBI" id="CHEBI:15378"/>
        <dbReference type="ChEBI" id="CHEBI:15379"/>
        <dbReference type="ChEBI" id="CHEBI:16240"/>
        <dbReference type="ChEBI" id="CHEBI:57783"/>
        <dbReference type="ChEBI" id="CHEBI:58349"/>
        <dbReference type="EC" id="1.6.3.1"/>
    </reaction>
    <physiologicalReaction direction="left-to-right" evidence="24">
        <dbReference type="Rhea" id="RHEA:11261"/>
    </physiologicalReaction>
</comment>
<keyword evidence="13 35" id="KW-1133">Transmembrane helix</keyword>
<comment type="catalytic activity">
    <reaction evidence="20">
        <text>hypotaurine + NADH + O2 + H(+) = taurine + NAD(+) + H2O</text>
        <dbReference type="Rhea" id="RHEA:74111"/>
        <dbReference type="ChEBI" id="CHEBI:15377"/>
        <dbReference type="ChEBI" id="CHEBI:15378"/>
        <dbReference type="ChEBI" id="CHEBI:15379"/>
        <dbReference type="ChEBI" id="CHEBI:57540"/>
        <dbReference type="ChEBI" id="CHEBI:57853"/>
        <dbReference type="ChEBI" id="CHEBI:57945"/>
        <dbReference type="ChEBI" id="CHEBI:507393"/>
        <dbReference type="EC" id="1.14.13.8"/>
    </reaction>
    <physiologicalReaction direction="left-to-right" evidence="20">
        <dbReference type="Rhea" id="RHEA:74112"/>
    </physiologicalReaction>
</comment>
<evidence type="ECO:0000256" key="8">
    <source>
        <dbReference type="ARBA" id="ARBA00022692"/>
    </source>
</evidence>
<comment type="subcellular location">
    <subcellularLocation>
        <location evidence="2">Endoplasmic reticulum membrane</location>
        <topology evidence="2">Single-pass membrane protein</topology>
    </subcellularLocation>
    <subcellularLocation>
        <location evidence="3">Microsome membrane</location>
    </subcellularLocation>
</comment>
<evidence type="ECO:0000256" key="32">
    <source>
        <dbReference type="ARBA" id="ARBA00049475"/>
    </source>
</evidence>
<evidence type="ECO:0000256" key="12">
    <source>
        <dbReference type="ARBA" id="ARBA00022857"/>
    </source>
</evidence>
<evidence type="ECO:0000256" key="4">
    <source>
        <dbReference type="ARBA" id="ARBA00009183"/>
    </source>
</evidence>
<comment type="catalytic activity">
    <reaction evidence="31">
        <text>N,N-dimethylaniline + NADPH + O2 + H(+) = N,N-dimethylaniline N-oxide + NADP(+) + H2O</text>
        <dbReference type="Rhea" id="RHEA:24468"/>
        <dbReference type="ChEBI" id="CHEBI:15377"/>
        <dbReference type="ChEBI" id="CHEBI:15378"/>
        <dbReference type="ChEBI" id="CHEBI:15379"/>
        <dbReference type="ChEBI" id="CHEBI:16269"/>
        <dbReference type="ChEBI" id="CHEBI:17735"/>
        <dbReference type="ChEBI" id="CHEBI:57783"/>
        <dbReference type="ChEBI" id="CHEBI:58349"/>
        <dbReference type="EC" id="1.14.13.8"/>
    </reaction>
    <physiologicalReaction direction="left-to-right" evidence="31">
        <dbReference type="Rhea" id="RHEA:24469"/>
    </physiologicalReaction>
</comment>
<keyword evidence="15 33" id="KW-0503">Monooxygenase</keyword>
<evidence type="ECO:0000256" key="18">
    <source>
        <dbReference type="ARBA" id="ARBA00045722"/>
    </source>
</evidence>
<evidence type="ECO:0000256" key="24">
    <source>
        <dbReference type="ARBA" id="ARBA00047864"/>
    </source>
</evidence>
<dbReference type="FunFam" id="3.50.50.60:FF:000159">
    <property type="entry name" value="Dimethylaniline monooxygenase [N-oxide-forming]"/>
    <property type="match status" value="1"/>
</dbReference>
<evidence type="ECO:0000256" key="5">
    <source>
        <dbReference type="ARBA" id="ARBA00022481"/>
    </source>
</evidence>
<dbReference type="AlphaFoldDB" id="A0AAV4PJJ0"/>
<dbReference type="GO" id="GO:0006629">
    <property type="term" value="P:lipid metabolic process"/>
    <property type="evidence" value="ECO:0007669"/>
    <property type="project" value="UniProtKB-KW"/>
</dbReference>
<evidence type="ECO:0000256" key="34">
    <source>
        <dbReference type="RuleBase" id="RU361177"/>
    </source>
</evidence>
<keyword evidence="12 33" id="KW-0521">NADP</keyword>
<keyword evidence="7 33" id="KW-0285">Flavoprotein</keyword>
<dbReference type="GO" id="GO:0034899">
    <property type="term" value="F:trimethylamine monooxygenase activity"/>
    <property type="evidence" value="ECO:0007669"/>
    <property type="project" value="UniProtKB-EC"/>
</dbReference>
<comment type="similarity">
    <text evidence="4 33 34">Belongs to the FMO family.</text>
</comment>
<comment type="catalytic activity">
    <reaction evidence="23">
        <text>sulcatone + NADPH + O2 + H(+) = 4-methylpent-3-en-1-yl acetate + NADP(+) + H2O</text>
        <dbReference type="Rhea" id="RHEA:54864"/>
        <dbReference type="ChEBI" id="CHEBI:15377"/>
        <dbReference type="ChEBI" id="CHEBI:15378"/>
        <dbReference type="ChEBI" id="CHEBI:15379"/>
        <dbReference type="ChEBI" id="CHEBI:16310"/>
        <dbReference type="ChEBI" id="CHEBI:57783"/>
        <dbReference type="ChEBI" id="CHEBI:58349"/>
        <dbReference type="ChEBI" id="CHEBI:138373"/>
    </reaction>
    <physiologicalReaction direction="left-to-right" evidence="23">
        <dbReference type="Rhea" id="RHEA:54865"/>
    </physiologicalReaction>
</comment>
<dbReference type="EMBL" id="BPLR01004752">
    <property type="protein sequence ID" value="GIX97213.1"/>
    <property type="molecule type" value="Genomic_DNA"/>
</dbReference>
<dbReference type="EC" id="1.-.-.-" evidence="34"/>
<comment type="catalytic activity">
    <reaction evidence="25">
        <text>hexan-3-one + NADPH + O2 + H(+) = ethyl butanoate + NADP(+) + H2O</text>
        <dbReference type="Rhea" id="RHEA:54844"/>
        <dbReference type="ChEBI" id="CHEBI:15377"/>
        <dbReference type="ChEBI" id="CHEBI:15378"/>
        <dbReference type="ChEBI" id="CHEBI:15379"/>
        <dbReference type="ChEBI" id="CHEBI:57783"/>
        <dbReference type="ChEBI" id="CHEBI:58349"/>
        <dbReference type="ChEBI" id="CHEBI:88764"/>
        <dbReference type="ChEBI" id="CHEBI:89891"/>
    </reaction>
    <physiologicalReaction direction="left-to-right" evidence="25">
        <dbReference type="Rhea" id="RHEA:54845"/>
    </physiologicalReaction>
</comment>
<keyword evidence="11" id="KW-0492">Microsome</keyword>
<dbReference type="Pfam" id="PF00743">
    <property type="entry name" value="FMO-like"/>
    <property type="match status" value="1"/>
</dbReference>
<evidence type="ECO:0000256" key="27">
    <source>
        <dbReference type="ARBA" id="ARBA00048088"/>
    </source>
</evidence>
<evidence type="ECO:0000256" key="7">
    <source>
        <dbReference type="ARBA" id="ARBA00022630"/>
    </source>
</evidence>
<evidence type="ECO:0000256" key="23">
    <source>
        <dbReference type="ARBA" id="ARBA00047855"/>
    </source>
</evidence>
<feature type="transmembrane region" description="Helical" evidence="35">
    <location>
        <begin position="514"/>
        <end position="534"/>
    </location>
</feature>
<evidence type="ECO:0000256" key="30">
    <source>
        <dbReference type="ARBA" id="ARBA00048990"/>
    </source>
</evidence>
<dbReference type="PRINTS" id="PR00370">
    <property type="entry name" value="FMOXYGENASE"/>
</dbReference>
<organism evidence="36 37">
    <name type="scientific">Caerostris extrusa</name>
    <name type="common">Bark spider</name>
    <name type="synonym">Caerostris bankana</name>
    <dbReference type="NCBI Taxonomy" id="172846"/>
    <lineage>
        <taxon>Eukaryota</taxon>
        <taxon>Metazoa</taxon>
        <taxon>Ecdysozoa</taxon>
        <taxon>Arthropoda</taxon>
        <taxon>Chelicerata</taxon>
        <taxon>Arachnida</taxon>
        <taxon>Araneae</taxon>
        <taxon>Araneomorphae</taxon>
        <taxon>Entelegynae</taxon>
        <taxon>Araneoidea</taxon>
        <taxon>Araneidae</taxon>
        <taxon>Caerostris</taxon>
    </lineage>
</organism>
<reference evidence="36 37" key="1">
    <citation type="submission" date="2021-06" db="EMBL/GenBank/DDBJ databases">
        <title>Caerostris extrusa draft genome.</title>
        <authorList>
            <person name="Kono N."/>
            <person name="Arakawa K."/>
        </authorList>
    </citation>
    <scope>NUCLEOTIDE SEQUENCE [LARGE SCALE GENOMIC DNA]</scope>
</reference>